<dbReference type="Pfam" id="PF00753">
    <property type="entry name" value="Lactamase_B"/>
    <property type="match status" value="1"/>
</dbReference>
<dbReference type="InterPro" id="IPR036866">
    <property type="entry name" value="RibonucZ/Hydroxyglut_hydro"/>
</dbReference>
<name>A0A345Y5A0_9NEIS</name>
<dbReference type="PANTHER" id="PTHR43084">
    <property type="entry name" value="PERSULFIDE DIOXYGENASE ETHE1"/>
    <property type="match status" value="1"/>
</dbReference>
<dbReference type="RefSeq" id="WP_115433037.1">
    <property type="nucleotide sequence ID" value="NZ_CP031337.1"/>
</dbReference>
<dbReference type="AlphaFoldDB" id="A0A345Y5A0"/>
<dbReference type="OrthoDB" id="9784009at2"/>
<keyword evidence="1" id="KW-0479">Metal-binding</keyword>
<organism evidence="3 4">
    <name type="scientific">Crenobacter cavernae</name>
    <dbReference type="NCBI Taxonomy" id="2290923"/>
    <lineage>
        <taxon>Bacteria</taxon>
        <taxon>Pseudomonadati</taxon>
        <taxon>Pseudomonadota</taxon>
        <taxon>Betaproteobacteria</taxon>
        <taxon>Neisseriales</taxon>
        <taxon>Neisseriaceae</taxon>
        <taxon>Crenobacter</taxon>
    </lineage>
</organism>
<proteinExistence type="predicted"/>
<dbReference type="SMART" id="SM00849">
    <property type="entry name" value="Lactamase_B"/>
    <property type="match status" value="1"/>
</dbReference>
<dbReference type="GO" id="GO:0050313">
    <property type="term" value="F:sulfur dioxygenase activity"/>
    <property type="evidence" value="ECO:0007669"/>
    <property type="project" value="InterPro"/>
</dbReference>
<accession>A0A345Y5A0</accession>
<dbReference type="EMBL" id="CP031337">
    <property type="protein sequence ID" value="AXK39102.1"/>
    <property type="molecule type" value="Genomic_DNA"/>
</dbReference>
<dbReference type="InterPro" id="IPR044528">
    <property type="entry name" value="POD-like_MBL-fold"/>
</dbReference>
<reference evidence="3 4" key="1">
    <citation type="submission" date="2018-07" db="EMBL/GenBank/DDBJ databases">
        <title>Crenobacter cavernae sp. nov., isolated from a karst cave.</title>
        <authorList>
            <person name="Zhu H."/>
        </authorList>
    </citation>
    <scope>NUCLEOTIDE SEQUENCE [LARGE SCALE GENOMIC DNA]</scope>
    <source>
        <strain evidence="3 4">K1W11S-77</strain>
    </source>
</reference>
<dbReference type="GO" id="GO:0006749">
    <property type="term" value="P:glutathione metabolic process"/>
    <property type="evidence" value="ECO:0007669"/>
    <property type="project" value="InterPro"/>
</dbReference>
<gene>
    <name evidence="3" type="ORF">DWG20_06465</name>
</gene>
<evidence type="ECO:0000313" key="3">
    <source>
        <dbReference type="EMBL" id="AXK39102.1"/>
    </source>
</evidence>
<evidence type="ECO:0000313" key="4">
    <source>
        <dbReference type="Proteomes" id="UP000254537"/>
    </source>
</evidence>
<dbReference type="SUPFAM" id="SSF56281">
    <property type="entry name" value="Metallo-hydrolase/oxidoreductase"/>
    <property type="match status" value="1"/>
</dbReference>
<evidence type="ECO:0000256" key="1">
    <source>
        <dbReference type="ARBA" id="ARBA00022723"/>
    </source>
</evidence>
<sequence length="286" mass="31248">MSVQIDPFFDTVTGTISYLVYDRAGGHAAIVDPVLDYEPTAGRTGHTHAERIVRRVHERGLSVDWLLETHVHADHLSGAAWLQSRLGGLIGIGRHVEAVQRHFKPLFGLGDDFAADGSPFDLQLDDGDTLPLGQLSIEVLYLPGHTAADVGYKVGDAVFVGDTLFMPDIGSARCDFPGGDAARLFRSVQRLYALPPDTRLYACHDYPHDGREPAWETTVAEQRAGNIHLRDGVDEAAFVALRTERDATLAMPVLILPAIQVNIRAGRLPDADENGTRYLKIPLDAL</sequence>
<dbReference type="GO" id="GO:0070813">
    <property type="term" value="P:hydrogen sulfide metabolic process"/>
    <property type="evidence" value="ECO:0007669"/>
    <property type="project" value="TreeGrafter"/>
</dbReference>
<dbReference type="Gene3D" id="3.60.15.10">
    <property type="entry name" value="Ribonuclease Z/Hydroxyacylglutathione hydrolase-like"/>
    <property type="match status" value="1"/>
</dbReference>
<protein>
    <submittedName>
        <fullName evidence="3">MBL fold metallo-hydrolase</fullName>
    </submittedName>
</protein>
<evidence type="ECO:0000259" key="2">
    <source>
        <dbReference type="SMART" id="SM00849"/>
    </source>
</evidence>
<dbReference type="PANTHER" id="PTHR43084:SF1">
    <property type="entry name" value="PERSULFIDE DIOXYGENASE ETHE1, MITOCHONDRIAL"/>
    <property type="match status" value="1"/>
</dbReference>
<dbReference type="CDD" id="cd07724">
    <property type="entry name" value="POD-like_MBL-fold"/>
    <property type="match status" value="1"/>
</dbReference>
<dbReference type="GO" id="GO:0016787">
    <property type="term" value="F:hydrolase activity"/>
    <property type="evidence" value="ECO:0007669"/>
    <property type="project" value="UniProtKB-KW"/>
</dbReference>
<dbReference type="Proteomes" id="UP000254537">
    <property type="component" value="Chromosome"/>
</dbReference>
<dbReference type="InterPro" id="IPR001279">
    <property type="entry name" value="Metallo-B-lactamas"/>
</dbReference>
<feature type="domain" description="Metallo-beta-lactamase" evidence="2">
    <location>
        <begin position="14"/>
        <end position="204"/>
    </location>
</feature>
<dbReference type="GO" id="GO:0046872">
    <property type="term" value="F:metal ion binding"/>
    <property type="evidence" value="ECO:0007669"/>
    <property type="project" value="UniProtKB-KW"/>
</dbReference>
<dbReference type="KEGG" id="ccah:DWG20_06465"/>
<keyword evidence="3" id="KW-0378">Hydrolase</keyword>
<dbReference type="InterPro" id="IPR051682">
    <property type="entry name" value="Mito_Persulfide_Diox"/>
</dbReference>